<evidence type="ECO:0000313" key="6">
    <source>
        <dbReference type="RefSeq" id="XP_022290901.1"/>
    </source>
</evidence>
<evidence type="ECO:0000313" key="7">
    <source>
        <dbReference type="RefSeq" id="XP_022290902.1"/>
    </source>
</evidence>
<reference evidence="3 4" key="1">
    <citation type="submission" date="2025-04" db="UniProtKB">
        <authorList>
            <consortium name="RefSeq"/>
        </authorList>
    </citation>
    <scope>IDENTIFICATION</scope>
    <source>
        <tissue evidence="3 4">Whole sample</tissue>
    </source>
</reference>
<gene>
    <name evidence="3 4 5 6 7" type="primary">LOC111102446</name>
</gene>
<dbReference type="RefSeq" id="XP_022290902.1">
    <property type="nucleotide sequence ID" value="XM_022435194.1"/>
</dbReference>
<dbReference type="AlphaFoldDB" id="A0A8B8AHZ0"/>
<dbReference type="RefSeq" id="XP_022290899.1">
    <property type="nucleotide sequence ID" value="XM_022435191.1"/>
</dbReference>
<dbReference type="KEGG" id="cvn:111102446"/>
<feature type="compositionally biased region" description="Polar residues" evidence="1">
    <location>
        <begin position="87"/>
        <end position="107"/>
    </location>
</feature>
<feature type="region of interest" description="Disordered" evidence="1">
    <location>
        <begin position="1"/>
        <end position="21"/>
    </location>
</feature>
<sequence length="345" mass="39515">MMQSKTLTRTASESEFRKSGVDWSETYLENDQLDSQLENTIHQIRRAKYKATIDSDYTLMEARRQAEEIQQLSNAIRKKDRPDSVQLYESRSKSGNLSKSRANSAVVSETISEKEEINEEKAQPSVSRMESVNSVTDRIPSVKTENGESEKDEDQQSEFGVKLRPVNVAMFKLTLRGFNKKPSDSPSGDLHRQSMSATHIRHTQSASPSNIRDRARNIRDLERSGGRARRPVTSKLRQLKDGEVLEAMDIHPVVVFGINTRKLKDTKSRRELEELSKIQQEQKFGTPDKEKEERKIKMAAWAKGDGSLENKIRNFITDIEEFKRRSRGGNDPLYAFHRTKSVLLT</sequence>
<dbReference type="OrthoDB" id="6135859at2759"/>
<dbReference type="RefSeq" id="XP_022290900.1">
    <property type="nucleotide sequence ID" value="XM_022435192.1"/>
</dbReference>
<feature type="region of interest" description="Disordered" evidence="1">
    <location>
        <begin position="178"/>
        <end position="212"/>
    </location>
</feature>
<dbReference type="Proteomes" id="UP000694844">
    <property type="component" value="Chromosome 7"/>
</dbReference>
<evidence type="ECO:0000313" key="4">
    <source>
        <dbReference type="RefSeq" id="XP_022290899.1"/>
    </source>
</evidence>
<feature type="compositionally biased region" description="Polar residues" evidence="1">
    <location>
        <begin position="1"/>
        <end position="11"/>
    </location>
</feature>
<accession>A0A8B8AHZ0</accession>
<evidence type="ECO:0000313" key="2">
    <source>
        <dbReference type="Proteomes" id="UP000694844"/>
    </source>
</evidence>
<evidence type="ECO:0000313" key="5">
    <source>
        <dbReference type="RefSeq" id="XP_022290900.1"/>
    </source>
</evidence>
<feature type="region of interest" description="Disordered" evidence="1">
    <location>
        <begin position="73"/>
        <end position="161"/>
    </location>
</feature>
<feature type="compositionally biased region" description="Basic and acidic residues" evidence="1">
    <location>
        <begin position="111"/>
        <end position="122"/>
    </location>
</feature>
<dbReference type="GeneID" id="111102446"/>
<organism evidence="2 6">
    <name type="scientific">Crassostrea virginica</name>
    <name type="common">Eastern oyster</name>
    <dbReference type="NCBI Taxonomy" id="6565"/>
    <lineage>
        <taxon>Eukaryota</taxon>
        <taxon>Metazoa</taxon>
        <taxon>Spiralia</taxon>
        <taxon>Lophotrochozoa</taxon>
        <taxon>Mollusca</taxon>
        <taxon>Bivalvia</taxon>
        <taxon>Autobranchia</taxon>
        <taxon>Pteriomorphia</taxon>
        <taxon>Ostreida</taxon>
        <taxon>Ostreoidea</taxon>
        <taxon>Ostreidae</taxon>
        <taxon>Crassostrea</taxon>
    </lineage>
</organism>
<feature type="compositionally biased region" description="Polar residues" evidence="1">
    <location>
        <begin position="193"/>
        <end position="210"/>
    </location>
</feature>
<evidence type="ECO:0000313" key="3">
    <source>
        <dbReference type="RefSeq" id="XP_022290898.1"/>
    </source>
</evidence>
<keyword evidence="2" id="KW-1185">Reference proteome</keyword>
<proteinExistence type="predicted"/>
<feature type="compositionally biased region" description="Polar residues" evidence="1">
    <location>
        <begin position="124"/>
        <end position="136"/>
    </location>
</feature>
<dbReference type="RefSeq" id="XP_022290901.1">
    <property type="nucleotide sequence ID" value="XM_022435193.1"/>
</dbReference>
<evidence type="ECO:0000256" key="1">
    <source>
        <dbReference type="SAM" id="MobiDB-lite"/>
    </source>
</evidence>
<dbReference type="RefSeq" id="XP_022290898.1">
    <property type="nucleotide sequence ID" value="XM_022435190.1"/>
</dbReference>
<protein>
    <submittedName>
        <fullName evidence="3 4">Uncharacterized protein LOC111102446</fullName>
    </submittedName>
</protein>
<name>A0A8B8AHZ0_CRAVI</name>